<evidence type="ECO:0000313" key="3">
    <source>
        <dbReference type="EMBL" id="KAL2620383.1"/>
    </source>
</evidence>
<dbReference type="Pfam" id="PF22486">
    <property type="entry name" value="MATH_2"/>
    <property type="match status" value="1"/>
</dbReference>
<dbReference type="InterPro" id="IPR002083">
    <property type="entry name" value="MATH/TRAF_dom"/>
</dbReference>
<accession>A0ABD1Y0V3</accession>
<organism evidence="3 4">
    <name type="scientific">Riccia fluitans</name>
    <dbReference type="NCBI Taxonomy" id="41844"/>
    <lineage>
        <taxon>Eukaryota</taxon>
        <taxon>Viridiplantae</taxon>
        <taxon>Streptophyta</taxon>
        <taxon>Embryophyta</taxon>
        <taxon>Marchantiophyta</taxon>
        <taxon>Marchantiopsida</taxon>
        <taxon>Marchantiidae</taxon>
        <taxon>Marchantiales</taxon>
        <taxon>Ricciaceae</taxon>
        <taxon>Riccia</taxon>
    </lineage>
</organism>
<feature type="region of interest" description="Disordered" evidence="1">
    <location>
        <begin position="321"/>
        <end position="349"/>
    </location>
</feature>
<sequence length="349" mass="39003">MVSTELSATVLQDKTGSTEEIDLGKRKRVTFRIEEGSKPSKSESGKISSMELQDGWGEGEGSGGRGDYEEEEEETTCATSEARFEIVTGSHQFTVNGYSLAKGIGAGKYIASDTFKVAGQQWAIYFYPDGKNKDDELQYISCFVARLSDHGGDVRALFELTLLDQTESKKHRVHSHFDRKLDHGPYNLKYRGSMWGYNHFYRRAALERSDYLKDDKLSFHCKVGVVVSSSPIGPSFSSLSQEQEPSTHISRSSKHRTRRSSSGESTDGSSESSGVENVQQQELSTVNPLHLLELEEMFVELYNLSTLVHLLLRKDKFTGETRDRKTDLGTSKDRLGDVRTGKQNITGNP</sequence>
<protein>
    <recommendedName>
        <fullName evidence="2">MATH domain-containing protein</fullName>
    </recommendedName>
</protein>
<dbReference type="InterPro" id="IPR045005">
    <property type="entry name" value="BPM1-6"/>
</dbReference>
<evidence type="ECO:0000313" key="4">
    <source>
        <dbReference type="Proteomes" id="UP001605036"/>
    </source>
</evidence>
<feature type="region of interest" description="Disordered" evidence="1">
    <location>
        <begin position="234"/>
        <end position="281"/>
    </location>
</feature>
<dbReference type="AlphaFoldDB" id="A0ABD1Y0V3"/>
<dbReference type="PROSITE" id="PS50144">
    <property type="entry name" value="MATH"/>
    <property type="match status" value="1"/>
</dbReference>
<dbReference type="PANTHER" id="PTHR26379:SF187">
    <property type="entry name" value="OS07G0655300 PROTEIN"/>
    <property type="match status" value="1"/>
</dbReference>
<proteinExistence type="predicted"/>
<feature type="compositionally biased region" description="Low complexity" evidence="1">
    <location>
        <begin position="234"/>
        <end position="250"/>
    </location>
</feature>
<dbReference type="Gene3D" id="2.60.210.10">
    <property type="entry name" value="Apoptosis, Tumor Necrosis Factor Receptor Associated Protein 2, Chain A"/>
    <property type="match status" value="1"/>
</dbReference>
<feature type="compositionally biased region" description="Gly residues" evidence="1">
    <location>
        <begin position="56"/>
        <end position="65"/>
    </location>
</feature>
<evidence type="ECO:0000256" key="1">
    <source>
        <dbReference type="SAM" id="MobiDB-lite"/>
    </source>
</evidence>
<dbReference type="Proteomes" id="UP001605036">
    <property type="component" value="Unassembled WGS sequence"/>
</dbReference>
<feature type="domain" description="MATH" evidence="2">
    <location>
        <begin position="88"/>
        <end position="223"/>
    </location>
</feature>
<dbReference type="CDD" id="cd00121">
    <property type="entry name" value="MATH"/>
    <property type="match status" value="1"/>
</dbReference>
<dbReference type="PANTHER" id="PTHR26379">
    <property type="entry name" value="BTB/POZ AND MATH DOMAIN-CONTAINING PROTEIN 1"/>
    <property type="match status" value="1"/>
</dbReference>
<feature type="compositionally biased region" description="Low complexity" evidence="1">
    <location>
        <begin position="260"/>
        <end position="274"/>
    </location>
</feature>
<name>A0ABD1Y0V3_9MARC</name>
<feature type="compositionally biased region" description="Basic and acidic residues" evidence="1">
    <location>
        <begin position="31"/>
        <end position="44"/>
    </location>
</feature>
<comment type="caution">
    <text evidence="3">The sequence shown here is derived from an EMBL/GenBank/DDBJ whole genome shotgun (WGS) entry which is preliminary data.</text>
</comment>
<dbReference type="EMBL" id="JBHFFA010000006">
    <property type="protein sequence ID" value="KAL2620383.1"/>
    <property type="molecule type" value="Genomic_DNA"/>
</dbReference>
<gene>
    <name evidence="3" type="ORF">R1flu_000588</name>
</gene>
<feature type="compositionally biased region" description="Basic and acidic residues" evidence="1">
    <location>
        <begin position="321"/>
        <end position="340"/>
    </location>
</feature>
<keyword evidence="4" id="KW-1185">Reference proteome</keyword>
<dbReference type="InterPro" id="IPR008974">
    <property type="entry name" value="TRAF-like"/>
</dbReference>
<evidence type="ECO:0000259" key="2">
    <source>
        <dbReference type="PROSITE" id="PS50144"/>
    </source>
</evidence>
<dbReference type="SUPFAM" id="SSF49599">
    <property type="entry name" value="TRAF domain-like"/>
    <property type="match status" value="1"/>
</dbReference>
<reference evidence="3 4" key="1">
    <citation type="submission" date="2024-09" db="EMBL/GenBank/DDBJ databases">
        <title>Chromosome-scale assembly of Riccia fluitans.</title>
        <authorList>
            <person name="Paukszto L."/>
            <person name="Sawicki J."/>
            <person name="Karawczyk K."/>
            <person name="Piernik-Szablinska J."/>
            <person name="Szczecinska M."/>
            <person name="Mazdziarz M."/>
        </authorList>
    </citation>
    <scope>NUCLEOTIDE SEQUENCE [LARGE SCALE GENOMIC DNA]</scope>
    <source>
        <strain evidence="3">Rf_01</strain>
        <tissue evidence="3">Aerial parts of the thallus</tissue>
    </source>
</reference>
<feature type="region of interest" description="Disordered" evidence="1">
    <location>
        <begin position="24"/>
        <end position="74"/>
    </location>
</feature>